<dbReference type="SUPFAM" id="SSF51905">
    <property type="entry name" value="FAD/NAD(P)-binding domain"/>
    <property type="match status" value="1"/>
</dbReference>
<dbReference type="SUPFAM" id="SSF52833">
    <property type="entry name" value="Thioredoxin-like"/>
    <property type="match status" value="1"/>
</dbReference>
<dbReference type="InterPro" id="IPR038220">
    <property type="entry name" value="PHOX_C_sf"/>
</dbReference>
<evidence type="ECO:0000256" key="4">
    <source>
        <dbReference type="ARBA" id="ARBA00023002"/>
    </source>
</evidence>
<accession>A0ABR3WVS2</accession>
<dbReference type="InterPro" id="IPR036188">
    <property type="entry name" value="FAD/NAD-bd_sf"/>
</dbReference>
<dbReference type="Pfam" id="PF07976">
    <property type="entry name" value="Phe_hydrox_dim"/>
    <property type="match status" value="1"/>
</dbReference>
<comment type="caution">
    <text evidence="7">The sequence shown here is derived from an EMBL/GenBank/DDBJ whole genome shotgun (WGS) entry which is preliminary data.</text>
</comment>
<proteinExistence type="inferred from homology"/>
<dbReference type="Gene3D" id="3.50.50.60">
    <property type="entry name" value="FAD/NAD(P)-binding domain"/>
    <property type="match status" value="1"/>
</dbReference>
<dbReference type="InterPro" id="IPR002938">
    <property type="entry name" value="FAD-bd"/>
</dbReference>
<dbReference type="Gene3D" id="3.30.9.10">
    <property type="entry name" value="D-Amino Acid Oxidase, subunit A, domain 2"/>
    <property type="match status" value="1"/>
</dbReference>
<dbReference type="PRINTS" id="PR00420">
    <property type="entry name" value="RNGMNOXGNASE"/>
</dbReference>
<protein>
    <submittedName>
        <fullName evidence="7">Uncharacterized protein</fullName>
    </submittedName>
</protein>
<dbReference type="PANTHER" id="PTHR43004">
    <property type="entry name" value="TRK SYSTEM POTASSIUM UPTAKE PROTEIN"/>
    <property type="match status" value="1"/>
</dbReference>
<feature type="domain" description="Phenol hydroxylase-like C-terminal dimerisation" evidence="6">
    <location>
        <begin position="534"/>
        <end position="582"/>
    </location>
</feature>
<dbReference type="SUPFAM" id="SSF54373">
    <property type="entry name" value="FAD-linked reductases, C-terminal domain"/>
    <property type="match status" value="1"/>
</dbReference>
<dbReference type="Gene3D" id="3.40.30.20">
    <property type="match status" value="2"/>
</dbReference>
<evidence type="ECO:0000313" key="8">
    <source>
        <dbReference type="Proteomes" id="UP001583193"/>
    </source>
</evidence>
<organism evidence="7 8">
    <name type="scientific">Paecilomyces lecythidis</name>
    <dbReference type="NCBI Taxonomy" id="3004212"/>
    <lineage>
        <taxon>Eukaryota</taxon>
        <taxon>Fungi</taxon>
        <taxon>Dikarya</taxon>
        <taxon>Ascomycota</taxon>
        <taxon>Pezizomycotina</taxon>
        <taxon>Eurotiomycetes</taxon>
        <taxon>Eurotiomycetidae</taxon>
        <taxon>Eurotiales</taxon>
        <taxon>Thermoascaceae</taxon>
        <taxon>Paecilomyces</taxon>
    </lineage>
</organism>
<sequence>MADTNEIEHLDVLIVGGGPVGLVTAYQLALTLPPEKRIRIIEQHPKSSQDQYGRAITLFPRTSEMLDQLGLAEALSQQCFACRDTVSYDRNGNEVQGRGWAFMENMKDTAWDFALVLRQKYQEDVFRQALKMNGVGLEAPMKLIDVTIDDTVRLGGYRVIATIQDELTGSLSVVKCRYLVGADGGRSFVRRALQIPFEGSTTEDKWVRIDGIIETDLPKPRTYCAIESPTHGNVLWAALDRGATRIGFAFTAERQKAYPKFDEEAAVKEAIASVTPFSLSFKEVHWYTIYSVGQRIAQKFCVKDCVFLVGDACHTHSSGAAQGMNTGIHDAVNLGWKLSLVLQGKLRPEVLKTYESERRPNVQKLINYDRDISRLMTMQLPIGWSGDPNADPNVVLGQVMAEAAAFTSGLSIRYEADDILNVRGNLKQDFPDDKVPTPGERGPDVELQKPGTFEITRLHRETPNNARFYVVIFAGNTTYTSPTARAVLDAVRKSHYLSDPRLPVSWRTIVGGKGSSPYEMLGTEPLGKVLFDSQHAAHARYGVDIRSGAIVVLRPDGWIGTMVRLASEATAELEQYFGRIMQVEPLKARM</sequence>
<evidence type="ECO:0000259" key="6">
    <source>
        <dbReference type="Pfam" id="PF07976"/>
    </source>
</evidence>
<comment type="similarity">
    <text evidence="1">Belongs to the PheA/TfdB FAD monooxygenase family.</text>
</comment>
<gene>
    <name evidence="7" type="ORF">Plec18167_008514</name>
</gene>
<dbReference type="EMBL" id="JAVDPF010000042">
    <property type="protein sequence ID" value="KAL1867770.1"/>
    <property type="molecule type" value="Genomic_DNA"/>
</dbReference>
<evidence type="ECO:0000259" key="5">
    <source>
        <dbReference type="Pfam" id="PF01494"/>
    </source>
</evidence>
<dbReference type="InterPro" id="IPR012941">
    <property type="entry name" value="Phe_hydrox_C_dim_dom"/>
</dbReference>
<evidence type="ECO:0000256" key="3">
    <source>
        <dbReference type="ARBA" id="ARBA00022827"/>
    </source>
</evidence>
<dbReference type="Pfam" id="PF01494">
    <property type="entry name" value="FAD_binding_3"/>
    <property type="match status" value="1"/>
</dbReference>
<dbReference type="PANTHER" id="PTHR43004:SF5">
    <property type="entry name" value="FAD-BINDING DOMAIN-CONTAINING PROTEIN"/>
    <property type="match status" value="1"/>
</dbReference>
<keyword evidence="2" id="KW-0285">Flavoprotein</keyword>
<reference evidence="7 8" key="1">
    <citation type="journal article" date="2024" name="IMA Fungus">
        <title>IMA Genome - F19 : A genome assembly and annotation guide to empower mycologists, including annotated draft genome sequences of Ceratocystis pirilliformis, Diaporthe australafricana, Fusarium ophioides, Paecilomyces lecythidis, and Sporothrix stenoceras.</title>
        <authorList>
            <person name="Aylward J."/>
            <person name="Wilson A.M."/>
            <person name="Visagie C.M."/>
            <person name="Spraker J."/>
            <person name="Barnes I."/>
            <person name="Buitendag C."/>
            <person name="Ceriani C."/>
            <person name="Del Mar Angel L."/>
            <person name="du Plessis D."/>
            <person name="Fuchs T."/>
            <person name="Gasser K."/>
            <person name="Kramer D."/>
            <person name="Li W."/>
            <person name="Munsamy K."/>
            <person name="Piso A."/>
            <person name="Price J.L."/>
            <person name="Sonnekus B."/>
            <person name="Thomas C."/>
            <person name="van der Nest A."/>
            <person name="van Dijk A."/>
            <person name="van Heerden A."/>
            <person name="van Vuuren N."/>
            <person name="Yilmaz N."/>
            <person name="Duong T.A."/>
            <person name="van der Merwe N.A."/>
            <person name="Wingfield M.J."/>
            <person name="Wingfield B.D."/>
        </authorList>
    </citation>
    <scope>NUCLEOTIDE SEQUENCE [LARGE SCALE GENOMIC DNA]</scope>
    <source>
        <strain evidence="7 8">CMW 18167</strain>
    </source>
</reference>
<keyword evidence="3" id="KW-0274">FAD</keyword>
<dbReference type="Proteomes" id="UP001583193">
    <property type="component" value="Unassembled WGS sequence"/>
</dbReference>
<feature type="domain" description="FAD-binding" evidence="5">
    <location>
        <begin position="10"/>
        <end position="366"/>
    </location>
</feature>
<keyword evidence="8" id="KW-1185">Reference proteome</keyword>
<evidence type="ECO:0000256" key="1">
    <source>
        <dbReference type="ARBA" id="ARBA00007801"/>
    </source>
</evidence>
<keyword evidence="4" id="KW-0560">Oxidoreductase</keyword>
<dbReference type="InterPro" id="IPR050641">
    <property type="entry name" value="RIFMO-like"/>
</dbReference>
<dbReference type="InterPro" id="IPR036249">
    <property type="entry name" value="Thioredoxin-like_sf"/>
</dbReference>
<name>A0ABR3WVS2_9EURO</name>
<evidence type="ECO:0000313" key="7">
    <source>
        <dbReference type="EMBL" id="KAL1867770.1"/>
    </source>
</evidence>
<evidence type="ECO:0000256" key="2">
    <source>
        <dbReference type="ARBA" id="ARBA00022630"/>
    </source>
</evidence>